<dbReference type="Gene3D" id="1.20.1050.10">
    <property type="match status" value="1"/>
</dbReference>
<organism evidence="4">
    <name type="scientific">Mesorhizobium sp. WSM2240</name>
    <dbReference type="NCBI Taxonomy" id="3228851"/>
    <lineage>
        <taxon>Bacteria</taxon>
        <taxon>Pseudomonadati</taxon>
        <taxon>Pseudomonadota</taxon>
        <taxon>Alphaproteobacteria</taxon>
        <taxon>Hyphomicrobiales</taxon>
        <taxon>Phyllobacteriaceae</taxon>
        <taxon>Mesorhizobium</taxon>
    </lineage>
</organism>
<dbReference type="InterPro" id="IPR004046">
    <property type="entry name" value="GST_C"/>
</dbReference>
<evidence type="ECO:0000259" key="3">
    <source>
        <dbReference type="PROSITE" id="PS50405"/>
    </source>
</evidence>
<dbReference type="EMBL" id="CP159253">
    <property type="protein sequence ID" value="XCG49323.1"/>
    <property type="molecule type" value="Genomic_DNA"/>
</dbReference>
<proteinExistence type="inferred from homology"/>
<dbReference type="Pfam" id="PF00043">
    <property type="entry name" value="GST_C"/>
    <property type="match status" value="1"/>
</dbReference>
<evidence type="ECO:0000313" key="4">
    <source>
        <dbReference type="EMBL" id="XCG49323.1"/>
    </source>
</evidence>
<dbReference type="SUPFAM" id="SSF52833">
    <property type="entry name" value="Thioredoxin-like"/>
    <property type="match status" value="1"/>
</dbReference>
<evidence type="ECO:0000259" key="2">
    <source>
        <dbReference type="PROSITE" id="PS50404"/>
    </source>
</evidence>
<dbReference type="InterPro" id="IPR004045">
    <property type="entry name" value="Glutathione_S-Trfase_N"/>
</dbReference>
<dbReference type="PROSITE" id="PS50405">
    <property type="entry name" value="GST_CTER"/>
    <property type="match status" value="1"/>
</dbReference>
<dbReference type="SFLD" id="SFLDG00358">
    <property type="entry name" value="Main_(cytGST)"/>
    <property type="match status" value="1"/>
</dbReference>
<dbReference type="PANTHER" id="PTHR44051">
    <property type="entry name" value="GLUTATHIONE S-TRANSFERASE-RELATED"/>
    <property type="match status" value="1"/>
</dbReference>
<comment type="similarity">
    <text evidence="1">Belongs to the GST superfamily.</text>
</comment>
<dbReference type="InterPro" id="IPR010987">
    <property type="entry name" value="Glutathione-S-Trfase_C-like"/>
</dbReference>
<dbReference type="SFLD" id="SFLDS00019">
    <property type="entry name" value="Glutathione_Transferase_(cytos"/>
    <property type="match status" value="1"/>
</dbReference>
<evidence type="ECO:0000256" key="1">
    <source>
        <dbReference type="RuleBase" id="RU003494"/>
    </source>
</evidence>
<gene>
    <name evidence="4" type="ORF">ABVK50_01400</name>
</gene>
<dbReference type="Gene3D" id="3.40.30.10">
    <property type="entry name" value="Glutaredoxin"/>
    <property type="match status" value="1"/>
</dbReference>
<dbReference type="RefSeq" id="WP_353643142.1">
    <property type="nucleotide sequence ID" value="NZ_CP159253.1"/>
</dbReference>
<feature type="domain" description="GST C-terminal" evidence="3">
    <location>
        <begin position="91"/>
        <end position="208"/>
    </location>
</feature>
<name>A0AAU8CQW0_9HYPH</name>
<dbReference type="CDD" id="cd03051">
    <property type="entry name" value="GST_N_GTT2_like"/>
    <property type="match status" value="1"/>
</dbReference>
<dbReference type="InterPro" id="IPR036282">
    <property type="entry name" value="Glutathione-S-Trfase_C_sf"/>
</dbReference>
<dbReference type="SUPFAM" id="SSF47616">
    <property type="entry name" value="GST C-terminal domain-like"/>
    <property type="match status" value="1"/>
</dbReference>
<dbReference type="InterPro" id="IPR036249">
    <property type="entry name" value="Thioredoxin-like_sf"/>
</dbReference>
<dbReference type="PANTHER" id="PTHR44051:SF8">
    <property type="entry name" value="GLUTATHIONE S-TRANSFERASE GSTA"/>
    <property type="match status" value="1"/>
</dbReference>
<sequence>MQKLEGIKLHQGDGPNSYRVRIFLAEKGLEVPLVRIDFGEMEHRAPEFLKLNSLGQIPVLELDDGTVITESVAICRYFEALHPTPPLFGANAVEQGKVEMWNRRVEIEIFGTIGNVALHTAELFKHRLTQFPAFAETQRALVPRKWEWLDREMADGRPFIAGDKFSVADITGMTVSWLGEFFGMPIPDGLPNVGRWNERVRARPSWNA</sequence>
<dbReference type="PROSITE" id="PS50404">
    <property type="entry name" value="GST_NTER"/>
    <property type="match status" value="1"/>
</dbReference>
<feature type="domain" description="GST N-terminal" evidence="2">
    <location>
        <begin position="4"/>
        <end position="86"/>
    </location>
</feature>
<protein>
    <submittedName>
        <fullName evidence="4">Glutathione S-transferase family protein</fullName>
    </submittedName>
</protein>
<reference evidence="4" key="1">
    <citation type="submission" date="2024-06" db="EMBL/GenBank/DDBJ databases">
        <title>Mesorhizobium karijinii sp. nov., a symbiont of the iconic Swainsona formosa from arid Australia.</title>
        <authorList>
            <person name="Hill Y.J."/>
            <person name="Watkin E.L.J."/>
            <person name="O'Hara G.W."/>
            <person name="Terpolilli J."/>
            <person name="Tye M.L."/>
            <person name="Kohlmeier M.G."/>
        </authorList>
    </citation>
    <scope>NUCLEOTIDE SEQUENCE</scope>
    <source>
        <strain evidence="4">WSM2240</strain>
    </source>
</reference>
<accession>A0AAU8CQW0</accession>
<dbReference type="AlphaFoldDB" id="A0AAU8CQW0"/>
<dbReference type="InterPro" id="IPR040079">
    <property type="entry name" value="Glutathione_S-Trfase"/>
</dbReference>
<dbReference type="InterPro" id="IPR034345">
    <property type="entry name" value="Gtt2-like_N"/>
</dbReference>
<dbReference type="Pfam" id="PF02798">
    <property type="entry name" value="GST_N"/>
    <property type="match status" value="1"/>
</dbReference>